<evidence type="ECO:0000256" key="3">
    <source>
        <dbReference type="ARBA" id="ARBA00022691"/>
    </source>
</evidence>
<evidence type="ECO:0000256" key="2">
    <source>
        <dbReference type="ARBA" id="ARBA00022679"/>
    </source>
</evidence>
<dbReference type="PANTHER" id="PTHR10259">
    <property type="entry name" value="THIOPURINE S-METHYLTRANSFERASE"/>
    <property type="match status" value="1"/>
</dbReference>
<organism evidence="4 5">
    <name type="scientific">Penaeus vannamei</name>
    <name type="common">Whiteleg shrimp</name>
    <name type="synonym">Litopenaeus vannamei</name>
    <dbReference type="NCBI Taxonomy" id="6689"/>
    <lineage>
        <taxon>Eukaryota</taxon>
        <taxon>Metazoa</taxon>
        <taxon>Ecdysozoa</taxon>
        <taxon>Arthropoda</taxon>
        <taxon>Crustacea</taxon>
        <taxon>Multicrustacea</taxon>
        <taxon>Malacostraca</taxon>
        <taxon>Eumalacostraca</taxon>
        <taxon>Eucarida</taxon>
        <taxon>Decapoda</taxon>
        <taxon>Dendrobranchiata</taxon>
        <taxon>Penaeoidea</taxon>
        <taxon>Penaeidae</taxon>
        <taxon>Penaeus</taxon>
    </lineage>
</organism>
<evidence type="ECO:0000313" key="4">
    <source>
        <dbReference type="EMBL" id="ROT86019.1"/>
    </source>
</evidence>
<evidence type="ECO:0000313" key="5">
    <source>
        <dbReference type="Proteomes" id="UP000283509"/>
    </source>
</evidence>
<sequence length="263" mass="30478">MCDHEPRPVDTRAICEQEAEVVEAADPWQEFYGDSLFLKRDWDLEDWRSYYDKMPGWDGCEGTGVGVSHFAEEVFRRREASRAFFPLCGRTEDMKWPPPSPGPTTWTPVVGLDGVEKPVRHFFEKHQDLEHSVEELEYGKLYKSKDRRLQVFVCDIRDIALVVLGKFDVVVDCGAFTSIHPRDRAKYVETVTSTLQKDYRYFLEVCHGAPPSATGQPNSISFREVKREFGPSRKLKFLSTEDISEEWAVDTFFQTYLVMEPKE</sequence>
<protein>
    <submittedName>
        <fullName evidence="4">Putative thiopurine S-methyltransferase</fullName>
    </submittedName>
</protein>
<keyword evidence="2 4" id="KW-0808">Transferase</keyword>
<dbReference type="Proteomes" id="UP000283509">
    <property type="component" value="Unassembled WGS sequence"/>
</dbReference>
<proteinExistence type="predicted"/>
<reference evidence="4 5" key="2">
    <citation type="submission" date="2019-01" db="EMBL/GenBank/DDBJ databases">
        <title>The decoding of complex shrimp genome reveals the adaptation for benthos swimmer, frequently molting mechanism and breeding impact on genome.</title>
        <authorList>
            <person name="Sun Y."/>
            <person name="Gao Y."/>
            <person name="Yu Y."/>
        </authorList>
    </citation>
    <scope>NUCLEOTIDE SEQUENCE [LARGE SCALE GENOMIC DNA]</scope>
    <source>
        <tissue evidence="4">Muscle</tissue>
    </source>
</reference>
<dbReference type="PANTHER" id="PTHR10259:SF11">
    <property type="entry name" value="THIOPURINE S-METHYLTRANSFERASE"/>
    <property type="match status" value="1"/>
</dbReference>
<dbReference type="InterPro" id="IPR008854">
    <property type="entry name" value="TPMT"/>
</dbReference>
<dbReference type="OrthoDB" id="276151at2759"/>
<accession>A0A3R7PXU5</accession>
<dbReference type="GO" id="GO:0032259">
    <property type="term" value="P:methylation"/>
    <property type="evidence" value="ECO:0007669"/>
    <property type="project" value="UniProtKB-KW"/>
</dbReference>
<keyword evidence="3" id="KW-0949">S-adenosyl-L-methionine</keyword>
<dbReference type="SUPFAM" id="SSF53335">
    <property type="entry name" value="S-adenosyl-L-methionine-dependent methyltransferases"/>
    <property type="match status" value="1"/>
</dbReference>
<comment type="caution">
    <text evidence="4">The sequence shown here is derived from an EMBL/GenBank/DDBJ whole genome shotgun (WGS) entry which is preliminary data.</text>
</comment>
<gene>
    <name evidence="4" type="ORF">C7M84_021881</name>
</gene>
<dbReference type="PROSITE" id="PS51585">
    <property type="entry name" value="SAM_MT_TPMT"/>
    <property type="match status" value="1"/>
</dbReference>
<evidence type="ECO:0000256" key="1">
    <source>
        <dbReference type="ARBA" id="ARBA00022603"/>
    </source>
</evidence>
<dbReference type="Gene3D" id="3.40.50.150">
    <property type="entry name" value="Vaccinia Virus protein VP39"/>
    <property type="match status" value="1"/>
</dbReference>
<dbReference type="GO" id="GO:0008119">
    <property type="term" value="F:thiopurine S-methyltransferase activity"/>
    <property type="evidence" value="ECO:0007669"/>
    <property type="project" value="TreeGrafter"/>
</dbReference>
<dbReference type="STRING" id="6689.A0A3R7PXU5"/>
<dbReference type="EMBL" id="QCYY01000047">
    <property type="protein sequence ID" value="ROT86019.1"/>
    <property type="molecule type" value="Genomic_DNA"/>
</dbReference>
<keyword evidence="1 4" id="KW-0489">Methyltransferase</keyword>
<dbReference type="Pfam" id="PF05724">
    <property type="entry name" value="TPMT"/>
    <property type="match status" value="1"/>
</dbReference>
<name>A0A3R7PXU5_PENVA</name>
<dbReference type="AlphaFoldDB" id="A0A3R7PXU5"/>
<dbReference type="InterPro" id="IPR029063">
    <property type="entry name" value="SAM-dependent_MTases_sf"/>
</dbReference>
<reference evidence="4 5" key="1">
    <citation type="submission" date="2018-04" db="EMBL/GenBank/DDBJ databases">
        <authorList>
            <person name="Zhang X."/>
            <person name="Yuan J."/>
            <person name="Li F."/>
            <person name="Xiang J."/>
        </authorList>
    </citation>
    <scope>NUCLEOTIDE SEQUENCE [LARGE SCALE GENOMIC DNA]</scope>
    <source>
        <tissue evidence="4">Muscle</tissue>
    </source>
</reference>
<keyword evidence="5" id="KW-1185">Reference proteome</keyword>